<dbReference type="SUPFAM" id="SSF50969">
    <property type="entry name" value="YVTN repeat-like/Quinoprotein amine dehydrogenase"/>
    <property type="match status" value="1"/>
</dbReference>
<dbReference type="InterPro" id="IPR015943">
    <property type="entry name" value="WD40/YVTN_repeat-like_dom_sf"/>
</dbReference>
<protein>
    <recommendedName>
        <fullName evidence="5">6-phosphogluconolactonase</fullName>
    </recommendedName>
</protein>
<dbReference type="PANTHER" id="PTHR30344:SF1">
    <property type="entry name" value="6-PHOSPHOGLUCONOLACTONASE"/>
    <property type="match status" value="1"/>
</dbReference>
<gene>
    <name evidence="3" type="ORF">PAN31117_05092</name>
</gene>
<name>A0A5E5ARF0_9BURK</name>
<dbReference type="EMBL" id="CABPSP010000020">
    <property type="protein sequence ID" value="VVE75145.1"/>
    <property type="molecule type" value="Genomic_DNA"/>
</dbReference>
<dbReference type="AlphaFoldDB" id="A0A5E5ARF0"/>
<dbReference type="InterPro" id="IPR050282">
    <property type="entry name" value="Cycloisomerase_2"/>
</dbReference>
<dbReference type="InterPro" id="IPR019405">
    <property type="entry name" value="Lactonase_7-beta_prop"/>
</dbReference>
<evidence type="ECO:0000313" key="4">
    <source>
        <dbReference type="Proteomes" id="UP000383122"/>
    </source>
</evidence>
<sequence length="349" mass="37067">MGLYAYALRSGKILAYDVLDDGSLVPLGDPAPLSFPTNNSMCASGDTVFALGLGPDETTYVDIYQADRASGQLIPRLLRHPLGNFDSGELGMAATAPTDEVIYFYSCGEPYTDNDTPSTTLYAFIYSRARHVVFPIGQLPLPGGGEATTLQFDGTGKMLYASVSNGDYSPASFAIDAKGMPTLTDKVPMVNPLQFGLAVDPTQKYVYTGSAEFFNPEVRGYSVSQGVFSPLKGVADHTKSMVSVMTMSLDGKYLFLSTTASPFTGIGKNTVVSYAVNPLTGVLTPINEQADGREVLAIAVTPDGKYLYAASAREDTIYRYGIDQGALSTGTLVANAGMEIDGFVLVSEP</sequence>
<keyword evidence="4" id="KW-1185">Reference proteome</keyword>
<dbReference type="PANTHER" id="PTHR30344">
    <property type="entry name" value="6-PHOSPHOGLUCONOLACTONASE-RELATED"/>
    <property type="match status" value="1"/>
</dbReference>
<dbReference type="Proteomes" id="UP000383122">
    <property type="component" value="Unassembled WGS sequence"/>
</dbReference>
<proteinExistence type="inferred from homology"/>
<accession>A0A5E5ARF0</accession>
<evidence type="ECO:0000313" key="3">
    <source>
        <dbReference type="EMBL" id="VVE75145.1"/>
    </source>
</evidence>
<evidence type="ECO:0008006" key="5">
    <source>
        <dbReference type="Google" id="ProtNLM"/>
    </source>
</evidence>
<dbReference type="InterPro" id="IPR011044">
    <property type="entry name" value="Quino_amine_DH_bsu"/>
</dbReference>
<dbReference type="OrthoDB" id="9790815at2"/>
<comment type="similarity">
    <text evidence="1">Belongs to the cycloisomerase 2 family.</text>
</comment>
<dbReference type="GO" id="GO:0005829">
    <property type="term" value="C:cytosol"/>
    <property type="evidence" value="ECO:0007669"/>
    <property type="project" value="TreeGrafter"/>
</dbReference>
<keyword evidence="2" id="KW-0313">Glucose metabolism</keyword>
<evidence type="ECO:0000256" key="1">
    <source>
        <dbReference type="ARBA" id="ARBA00005564"/>
    </source>
</evidence>
<evidence type="ECO:0000256" key="2">
    <source>
        <dbReference type="ARBA" id="ARBA00022526"/>
    </source>
</evidence>
<keyword evidence="2" id="KW-0119">Carbohydrate metabolism</keyword>
<reference evidence="3 4" key="1">
    <citation type="submission" date="2019-08" db="EMBL/GenBank/DDBJ databases">
        <authorList>
            <person name="Peeters C."/>
        </authorList>
    </citation>
    <scope>NUCLEOTIDE SEQUENCE [LARGE SCALE GENOMIC DNA]</scope>
    <source>
        <strain evidence="3 4">LMG 31117</strain>
    </source>
</reference>
<dbReference type="GO" id="GO:0017057">
    <property type="term" value="F:6-phosphogluconolactonase activity"/>
    <property type="evidence" value="ECO:0007669"/>
    <property type="project" value="TreeGrafter"/>
</dbReference>
<organism evidence="3 4">
    <name type="scientific">Pandoraea anapnoica</name>
    <dbReference type="NCBI Taxonomy" id="2508301"/>
    <lineage>
        <taxon>Bacteria</taxon>
        <taxon>Pseudomonadati</taxon>
        <taxon>Pseudomonadota</taxon>
        <taxon>Betaproteobacteria</taxon>
        <taxon>Burkholderiales</taxon>
        <taxon>Burkholderiaceae</taxon>
        <taxon>Pandoraea</taxon>
    </lineage>
</organism>
<dbReference type="Pfam" id="PF10282">
    <property type="entry name" value="Lactonase"/>
    <property type="match status" value="1"/>
</dbReference>
<dbReference type="GO" id="GO:0006006">
    <property type="term" value="P:glucose metabolic process"/>
    <property type="evidence" value="ECO:0007669"/>
    <property type="project" value="UniProtKB-KW"/>
</dbReference>
<dbReference type="Gene3D" id="2.130.10.10">
    <property type="entry name" value="YVTN repeat-like/Quinoprotein amine dehydrogenase"/>
    <property type="match status" value="1"/>
</dbReference>